<feature type="non-terminal residue" evidence="1">
    <location>
        <position position="1"/>
    </location>
</feature>
<evidence type="ECO:0000313" key="1">
    <source>
        <dbReference type="EMBL" id="CDJ60197.1"/>
    </source>
</evidence>
<dbReference type="AlphaFoldDB" id="U6M7K6"/>
<evidence type="ECO:0000313" key="2">
    <source>
        <dbReference type="Proteomes" id="UP000030763"/>
    </source>
</evidence>
<accession>U6M7K6</accession>
<dbReference type="Proteomes" id="UP000030763">
    <property type="component" value="Unassembled WGS sequence"/>
</dbReference>
<dbReference type="RefSeq" id="XP_013336847.1">
    <property type="nucleotide sequence ID" value="XM_013481393.1"/>
</dbReference>
<reference evidence="1" key="1">
    <citation type="submission" date="2013-10" db="EMBL/GenBank/DDBJ databases">
        <title>Genomic analysis of the causative agents of coccidiosis in chickens.</title>
        <authorList>
            <person name="Reid A.J."/>
            <person name="Blake D."/>
            <person name="Billington K."/>
            <person name="Browne H."/>
            <person name="Dunn M."/>
            <person name="Hung S."/>
            <person name="Kawahara F."/>
            <person name="Miranda-Saavedra D."/>
            <person name="Mourier T."/>
            <person name="Nagra H."/>
            <person name="Otto T.D."/>
            <person name="Rawlings N."/>
            <person name="Sanchez A."/>
            <person name="Sanders M."/>
            <person name="Subramaniam C."/>
            <person name="Tay Y."/>
            <person name="Dear P."/>
            <person name="Doerig C."/>
            <person name="Gruber A."/>
            <person name="Parkinson J."/>
            <person name="Shirley M."/>
            <person name="Wan K.L."/>
            <person name="Berriman M."/>
            <person name="Tomley F."/>
            <person name="Pain A."/>
        </authorList>
    </citation>
    <scope>NUCLEOTIDE SEQUENCE [LARGE SCALE GENOMIC DNA]</scope>
    <source>
        <strain evidence="1">Weybridge</strain>
    </source>
</reference>
<gene>
    <name evidence="1" type="ORF">EMWEY_00060220</name>
</gene>
<reference evidence="1" key="2">
    <citation type="submission" date="2013-10" db="EMBL/GenBank/DDBJ databases">
        <authorList>
            <person name="Aslett M."/>
        </authorList>
    </citation>
    <scope>NUCLEOTIDE SEQUENCE [LARGE SCALE GENOMIC DNA]</scope>
    <source>
        <strain evidence="1">Weybridge</strain>
    </source>
</reference>
<organism evidence="1 2">
    <name type="scientific">Eimeria maxima</name>
    <name type="common">Coccidian parasite</name>
    <dbReference type="NCBI Taxonomy" id="5804"/>
    <lineage>
        <taxon>Eukaryota</taxon>
        <taxon>Sar</taxon>
        <taxon>Alveolata</taxon>
        <taxon>Apicomplexa</taxon>
        <taxon>Conoidasida</taxon>
        <taxon>Coccidia</taxon>
        <taxon>Eucoccidiorida</taxon>
        <taxon>Eimeriorina</taxon>
        <taxon>Eimeriidae</taxon>
        <taxon>Eimeria</taxon>
    </lineage>
</organism>
<proteinExistence type="predicted"/>
<protein>
    <submittedName>
        <fullName evidence="1">Uncharacterized protein</fullName>
    </submittedName>
</protein>
<dbReference type="VEuPathDB" id="ToxoDB:EMWEY_00060220"/>
<dbReference type="GeneID" id="25340008"/>
<dbReference type="EMBL" id="HG721517">
    <property type="protein sequence ID" value="CDJ60197.1"/>
    <property type="molecule type" value="Genomic_DNA"/>
</dbReference>
<name>U6M7K6_EIMMA</name>
<sequence length="85" mass="9357">ADRELGESVVVEAETSGMTMARFQQSTMARSVALTQRASQCVDECANSIWYWGRLANVQEQAESGNIVGYWACVDDRAGADHELE</sequence>
<keyword evidence="2" id="KW-1185">Reference proteome</keyword>